<dbReference type="GeneID" id="28959280"/>
<organism evidence="1 2">
    <name type="scientific">Fusarium oxysporum f. sp. lycopersici (strain 4287 / CBS 123668 / FGSC 9935 / NRRL 34936)</name>
    <name type="common">Fusarium vascular wilt of tomato</name>
    <dbReference type="NCBI Taxonomy" id="426428"/>
    <lineage>
        <taxon>Eukaryota</taxon>
        <taxon>Fungi</taxon>
        <taxon>Dikarya</taxon>
        <taxon>Ascomycota</taxon>
        <taxon>Pezizomycotina</taxon>
        <taxon>Sordariomycetes</taxon>
        <taxon>Hypocreomycetidae</taxon>
        <taxon>Hypocreales</taxon>
        <taxon>Nectriaceae</taxon>
        <taxon>Fusarium</taxon>
        <taxon>Fusarium oxysporum species complex</taxon>
    </lineage>
</organism>
<sequence length="110" mass="12681">MKSFSSLSLSLRILKVIEEAQVEWASVLERVSCRGRAFLVAEKNVIRVRRRHATDEGRRRDVLLGRGRCHWGSPILLFCYFRTRLEAKLGVDGFVFGKFPKAAEMISERI</sequence>
<dbReference type="EMBL" id="DS231698">
    <property type="protein sequence ID" value="KNA99682.1"/>
    <property type="molecule type" value="Genomic_DNA"/>
</dbReference>
<proteinExistence type="predicted"/>
<dbReference type="RefSeq" id="XP_018237728.1">
    <property type="nucleotide sequence ID" value="XM_018398701.1"/>
</dbReference>
<accession>A0A0J9ULD5</accession>
<reference evidence="1" key="1">
    <citation type="submission" date="2007-04" db="EMBL/GenBank/DDBJ databases">
        <authorList>
            <consortium name="The Broad Institute Genome Sequencing Platform"/>
            <person name="Birren B."/>
            <person name="Lander E."/>
            <person name="Galagan J."/>
            <person name="Nusbaum C."/>
            <person name="Devon K."/>
            <person name="Ma L.-J."/>
            <person name="Jaffe D."/>
            <person name="Butler J."/>
            <person name="Alvarez P."/>
            <person name="Gnerre S."/>
            <person name="Grabherr M."/>
            <person name="Kleber M."/>
            <person name="Mauceli E."/>
            <person name="Brockman W."/>
            <person name="MacCallum I.A."/>
            <person name="Young S."/>
            <person name="LaButti K."/>
            <person name="DeCaprio D."/>
            <person name="Crawford M."/>
            <person name="Koehrsen M."/>
            <person name="Engels R."/>
            <person name="Montgomery P."/>
            <person name="Pearson M."/>
            <person name="Howarth C."/>
            <person name="Larson L."/>
            <person name="White J."/>
            <person name="O'Leary S."/>
            <person name="Kodira C."/>
            <person name="Zeng Q."/>
            <person name="Yandava C."/>
            <person name="Alvarado L."/>
            <person name="Kistler C."/>
            <person name="Shim W.-B."/>
            <person name="Kang S."/>
            <person name="Woloshuk C."/>
        </authorList>
    </citation>
    <scope>NUCLEOTIDE SEQUENCE</scope>
    <source>
        <strain evidence="1">4287</strain>
    </source>
</reference>
<dbReference type="VEuPathDB" id="FungiDB:FOXG_18574"/>
<evidence type="ECO:0000313" key="2">
    <source>
        <dbReference type="Proteomes" id="UP000009097"/>
    </source>
</evidence>
<dbReference type="AlphaFoldDB" id="A0A0J9ULD5"/>
<name>A0A0J9ULD5_FUSO4</name>
<protein>
    <submittedName>
        <fullName evidence="1">Uncharacterized protein</fullName>
    </submittedName>
</protein>
<dbReference type="KEGG" id="fox:FOXG_18574"/>
<gene>
    <name evidence="1" type="ORF">FOXG_18574</name>
</gene>
<evidence type="ECO:0000313" key="1">
    <source>
        <dbReference type="EMBL" id="KNA99682.1"/>
    </source>
</evidence>
<reference evidence="1" key="2">
    <citation type="journal article" date="2010" name="Nature">
        <title>Comparative genomics reveals mobile pathogenicity chromosomes in Fusarium.</title>
        <authorList>
            <person name="Ma L.J."/>
            <person name="van der Does H.C."/>
            <person name="Borkovich K.A."/>
            <person name="Coleman J.J."/>
            <person name="Daboussi M.J."/>
            <person name="Di Pietro A."/>
            <person name="Dufresne M."/>
            <person name="Freitag M."/>
            <person name="Grabherr M."/>
            <person name="Henrissat B."/>
            <person name="Houterman P.M."/>
            <person name="Kang S."/>
            <person name="Shim W.B."/>
            <person name="Woloshuk C."/>
            <person name="Xie X."/>
            <person name="Xu J.R."/>
            <person name="Antoniw J."/>
            <person name="Baker S.E."/>
            <person name="Bluhm B.H."/>
            <person name="Breakspear A."/>
            <person name="Brown D.W."/>
            <person name="Butchko R.A."/>
            <person name="Chapman S."/>
            <person name="Coulson R."/>
            <person name="Coutinho P.M."/>
            <person name="Danchin E.G."/>
            <person name="Diener A."/>
            <person name="Gale L.R."/>
            <person name="Gardiner D.M."/>
            <person name="Goff S."/>
            <person name="Hammond-Kosack K.E."/>
            <person name="Hilburn K."/>
            <person name="Hua-Van A."/>
            <person name="Jonkers W."/>
            <person name="Kazan K."/>
            <person name="Kodira C.D."/>
            <person name="Koehrsen M."/>
            <person name="Kumar L."/>
            <person name="Lee Y.H."/>
            <person name="Li L."/>
            <person name="Manners J.M."/>
            <person name="Miranda-Saavedra D."/>
            <person name="Mukherjee M."/>
            <person name="Park G."/>
            <person name="Park J."/>
            <person name="Park S.Y."/>
            <person name="Proctor R.H."/>
            <person name="Regev A."/>
            <person name="Ruiz-Roldan M.C."/>
            <person name="Sain D."/>
            <person name="Sakthikumar S."/>
            <person name="Sykes S."/>
            <person name="Schwartz D.C."/>
            <person name="Turgeon B.G."/>
            <person name="Wapinski I."/>
            <person name="Yoder O."/>
            <person name="Young S."/>
            <person name="Zeng Q."/>
            <person name="Zhou S."/>
            <person name="Galagan J."/>
            <person name="Cuomo C.A."/>
            <person name="Kistler H.C."/>
            <person name="Rep M."/>
        </authorList>
    </citation>
    <scope>NUCLEOTIDE SEQUENCE [LARGE SCALE GENOMIC DNA]</scope>
    <source>
        <strain evidence="1">4287</strain>
    </source>
</reference>
<dbReference type="Proteomes" id="UP000009097">
    <property type="component" value="Unassembled WGS sequence"/>
</dbReference>